<organism evidence="2 3">
    <name type="scientific">Nocardia seriolae</name>
    <dbReference type="NCBI Taxonomy" id="37332"/>
    <lineage>
        <taxon>Bacteria</taxon>
        <taxon>Bacillati</taxon>
        <taxon>Actinomycetota</taxon>
        <taxon>Actinomycetes</taxon>
        <taxon>Mycobacteriales</taxon>
        <taxon>Nocardiaceae</taxon>
        <taxon>Nocardia</taxon>
    </lineage>
</organism>
<dbReference type="RefSeq" id="WP_033091773.1">
    <property type="nucleotide sequence ID" value="NZ_AP017900.1"/>
</dbReference>
<proteinExistence type="predicted"/>
<dbReference type="KEGG" id="nsr:NS506_01587"/>
<evidence type="ECO:0000313" key="4">
    <source>
        <dbReference type="Proteomes" id="UP000180166"/>
    </source>
</evidence>
<name>A0A0B8N736_9NOCA</name>
<sequence>MSNYVIGFLRPDLSGEGWAEDEARIHTFAAERGWSMILVYYGDPDRPGGAVINRLMNLAYAECVNEVIAPNIDHFEPDDLRALVKIADVICADTRIRYTVPTGDNLSSLVLPSCTQSVSSS</sequence>
<dbReference type="Proteomes" id="UP000180166">
    <property type="component" value="Chromosome"/>
</dbReference>
<gene>
    <name evidence="1" type="ORF">NS506_01587</name>
    <name evidence="2" type="ORF">NSK11_contig00059-0051</name>
</gene>
<dbReference type="Proteomes" id="UP000037179">
    <property type="component" value="Unassembled WGS sequence"/>
</dbReference>
<reference evidence="1 4" key="3">
    <citation type="submission" date="2016-10" db="EMBL/GenBank/DDBJ databases">
        <title>Genome sequence of Nocardia seriolae strain EM150506, isolated from Anguila japonica.</title>
        <authorList>
            <person name="Han H.-J."/>
        </authorList>
    </citation>
    <scope>NUCLEOTIDE SEQUENCE [LARGE SCALE GENOMIC DNA]</scope>
    <source>
        <strain evidence="1 4">EM150506</strain>
    </source>
</reference>
<dbReference type="EMBL" id="BBYQ01000059">
    <property type="protein sequence ID" value="GAP29605.1"/>
    <property type="molecule type" value="Genomic_DNA"/>
</dbReference>
<reference evidence="2 3" key="2">
    <citation type="journal article" date="2016" name="Genome Announc.">
        <title>Draft Genome Sequence of Erythromycin- and Oxytetracycline-Sensitive Nocardia seriolae Strain U-1 (NBRC 110359).</title>
        <authorList>
            <person name="Imajoh M."/>
            <person name="Sukeda M."/>
            <person name="Shimizu M."/>
            <person name="Yamane J."/>
            <person name="Ohnishi K."/>
            <person name="Oshima S."/>
        </authorList>
    </citation>
    <scope>NUCLEOTIDE SEQUENCE [LARGE SCALE GENOMIC DNA]</scope>
    <source>
        <strain evidence="2 3">U-1</strain>
    </source>
</reference>
<dbReference type="GeneID" id="93372135"/>
<accession>A0A0B8N736</accession>
<dbReference type="AlphaFoldDB" id="A0A0B8N736"/>
<evidence type="ECO:0008006" key="5">
    <source>
        <dbReference type="Google" id="ProtNLM"/>
    </source>
</evidence>
<protein>
    <recommendedName>
        <fullName evidence="5">Resolvase/invertase-type recombinase catalytic domain-containing protein</fullName>
    </recommendedName>
</protein>
<keyword evidence="3" id="KW-1185">Reference proteome</keyword>
<dbReference type="EMBL" id="CP017839">
    <property type="protein sequence ID" value="APA95658.1"/>
    <property type="molecule type" value="Genomic_DNA"/>
</dbReference>
<dbReference type="OrthoDB" id="4559018at2"/>
<evidence type="ECO:0000313" key="3">
    <source>
        <dbReference type="Proteomes" id="UP000037179"/>
    </source>
</evidence>
<evidence type="ECO:0000313" key="2">
    <source>
        <dbReference type="EMBL" id="GAP29605.1"/>
    </source>
</evidence>
<reference evidence="3" key="1">
    <citation type="submission" date="2015-07" db="EMBL/GenBank/DDBJ databases">
        <title>Nocardia seriolae U-1 whole genome shotgun sequence.</title>
        <authorList>
            <person name="Imajoh M."/>
            <person name="Fukumoto Y."/>
            <person name="Sukeda M."/>
            <person name="Yamane J."/>
            <person name="Yamasaki K."/>
            <person name="Shimizu M."/>
            <person name="Ohnishi K."/>
            <person name="Oshima S."/>
        </authorList>
    </citation>
    <scope>NUCLEOTIDE SEQUENCE [LARGE SCALE GENOMIC DNA]</scope>
    <source>
        <strain evidence="3">U-1</strain>
    </source>
</reference>
<evidence type="ECO:0000313" key="1">
    <source>
        <dbReference type="EMBL" id="APA95658.1"/>
    </source>
</evidence>